<protein>
    <submittedName>
        <fullName evidence="3">Patatin-like phospholipase</fullName>
    </submittedName>
</protein>
<dbReference type="SUPFAM" id="SSF52151">
    <property type="entry name" value="FabD/lysophospholipase-like"/>
    <property type="match status" value="1"/>
</dbReference>
<dbReference type="EMBL" id="MK500568">
    <property type="protein sequence ID" value="QBK92168.1"/>
    <property type="molecule type" value="Genomic_DNA"/>
</dbReference>
<proteinExistence type="predicted"/>
<evidence type="ECO:0000313" key="3">
    <source>
        <dbReference type="EMBL" id="QBK92168.1"/>
    </source>
</evidence>
<organism evidence="3">
    <name type="scientific">Pithovirus LCPAC304</name>
    <dbReference type="NCBI Taxonomy" id="2506594"/>
    <lineage>
        <taxon>Viruses</taxon>
        <taxon>Pithoviruses</taxon>
    </lineage>
</organism>
<reference evidence="3" key="1">
    <citation type="journal article" date="2019" name="MBio">
        <title>Virus Genomes from Deep Sea Sediments Expand the Ocean Megavirome and Support Independent Origins of Viral Gigantism.</title>
        <authorList>
            <person name="Backstrom D."/>
            <person name="Yutin N."/>
            <person name="Jorgensen S.L."/>
            <person name="Dharamshi J."/>
            <person name="Homa F."/>
            <person name="Zaremba-Niedwiedzka K."/>
            <person name="Spang A."/>
            <person name="Wolf Y.I."/>
            <person name="Koonin E.V."/>
            <person name="Ettema T.J."/>
        </authorList>
    </citation>
    <scope>NUCLEOTIDE SEQUENCE</scope>
</reference>
<evidence type="ECO:0000259" key="2">
    <source>
        <dbReference type="Pfam" id="PF01734"/>
    </source>
</evidence>
<dbReference type="Pfam" id="PF01734">
    <property type="entry name" value="Patatin"/>
    <property type="match status" value="1"/>
</dbReference>
<gene>
    <name evidence="3" type="ORF">LCPAC304_05150</name>
</gene>
<name>A0A481Z8C5_9VIRU</name>
<feature type="domain" description="PNPLA" evidence="2">
    <location>
        <begin position="28"/>
        <end position="221"/>
    </location>
</feature>
<accession>A0A481Z8C5</accession>
<sequence length="369" mass="41704">MSIITQIFFAVVKMHIVVLPVSGNFFPTQLGLLSRLIEVGYDPNILLGTSGGAVCSVLALGSDWSVEGIHRLVQKMEPSLFLKNWWPKTLSFMPSWCLGFFRGSVYNTGTESKEFFRNNFTTDSLTQKEVWLGVTNQTQGRAEFFCNLSEEESCIDVRCFESHLKMGQKTMCESLQFLDGNLETLHDVTMASASIPTLVPAKQIGKDLFVDGGVFFASPLTPMQDCLEALGDEEGLHITYVNTYDLEDRKITSSVNFYPGIFRTGAMAFATMVNSILSQDRLNGLKMLNPDIKNLNRITIKGNKTILKQIFTFREKCRRSFLELYTKSVNTIDLTNFTPEDILKAMDATKEEYFCRFWWVGDKAFTISL</sequence>
<keyword evidence="1" id="KW-0443">Lipid metabolism</keyword>
<dbReference type="InterPro" id="IPR016035">
    <property type="entry name" value="Acyl_Trfase/lysoPLipase"/>
</dbReference>
<evidence type="ECO:0000256" key="1">
    <source>
        <dbReference type="ARBA" id="ARBA00023098"/>
    </source>
</evidence>
<dbReference type="Gene3D" id="3.40.1090.10">
    <property type="entry name" value="Cytosolic phospholipase A2 catalytic domain"/>
    <property type="match status" value="1"/>
</dbReference>
<dbReference type="GO" id="GO:0006629">
    <property type="term" value="P:lipid metabolic process"/>
    <property type="evidence" value="ECO:0007669"/>
    <property type="project" value="UniProtKB-KW"/>
</dbReference>
<dbReference type="InterPro" id="IPR002641">
    <property type="entry name" value="PNPLA_dom"/>
</dbReference>